<dbReference type="InterPro" id="IPR035994">
    <property type="entry name" value="Nucleoside_phosphorylase_sf"/>
</dbReference>
<dbReference type="InterPro" id="IPR000845">
    <property type="entry name" value="Nucleoside_phosphorylase_d"/>
</dbReference>
<feature type="repeat" description="ANK" evidence="3">
    <location>
        <begin position="1114"/>
        <end position="1146"/>
    </location>
</feature>
<dbReference type="OrthoDB" id="194358at2759"/>
<dbReference type="HOGENOM" id="CLU_000288_34_2_1"/>
<dbReference type="Gene3D" id="3.40.50.300">
    <property type="entry name" value="P-loop containing nucleotide triphosphate hydrolases"/>
    <property type="match status" value="1"/>
</dbReference>
<feature type="region of interest" description="Disordered" evidence="4">
    <location>
        <begin position="1"/>
        <end position="44"/>
    </location>
</feature>
<dbReference type="GO" id="GO:0003824">
    <property type="term" value="F:catalytic activity"/>
    <property type="evidence" value="ECO:0007669"/>
    <property type="project" value="InterPro"/>
</dbReference>
<dbReference type="Gene3D" id="3.40.50.1580">
    <property type="entry name" value="Nucleoside phosphorylase domain"/>
    <property type="match status" value="1"/>
</dbReference>
<proteinExistence type="predicted"/>
<dbReference type="InterPro" id="IPR027417">
    <property type="entry name" value="P-loop_NTPase"/>
</dbReference>
<feature type="repeat" description="ANK" evidence="3">
    <location>
        <begin position="1246"/>
        <end position="1277"/>
    </location>
</feature>
<feature type="repeat" description="ANK" evidence="3">
    <location>
        <begin position="1387"/>
        <end position="1419"/>
    </location>
</feature>
<dbReference type="Pfam" id="PF00023">
    <property type="entry name" value="Ank"/>
    <property type="match status" value="1"/>
</dbReference>
<feature type="repeat" description="ANK" evidence="3">
    <location>
        <begin position="1147"/>
        <end position="1179"/>
    </location>
</feature>
<feature type="domain" description="Nephrocystin 3-like N-terminal" evidence="6">
    <location>
        <begin position="382"/>
        <end position="556"/>
    </location>
</feature>
<reference evidence="8" key="1">
    <citation type="journal article" date="2014" name="Genome Announc.">
        <title>Draft genome sequence of Colletotrichum sublineola, a destructive pathogen of cultivated sorghum.</title>
        <authorList>
            <person name="Baroncelli R."/>
            <person name="Sanz-Martin J.M."/>
            <person name="Rech G.E."/>
            <person name="Sukno S.A."/>
            <person name="Thon M.R."/>
        </authorList>
    </citation>
    <scope>NUCLEOTIDE SEQUENCE [LARGE SCALE GENOMIC DNA]</scope>
    <source>
        <strain evidence="8">TX430BB</strain>
    </source>
</reference>
<dbReference type="PROSITE" id="PS50297">
    <property type="entry name" value="ANK_REP_REGION"/>
    <property type="match status" value="8"/>
</dbReference>
<dbReference type="STRING" id="1173701.A0A066X8F2"/>
<dbReference type="SMART" id="SM00248">
    <property type="entry name" value="ANK"/>
    <property type="match status" value="13"/>
</dbReference>
<dbReference type="InterPro" id="IPR002110">
    <property type="entry name" value="Ankyrin_rpt"/>
</dbReference>
<dbReference type="EMBL" id="JMSE01001362">
    <property type="protein sequence ID" value="KDN62026.1"/>
    <property type="molecule type" value="Genomic_DNA"/>
</dbReference>
<organism evidence="7 8">
    <name type="scientific">Colletotrichum sublineola</name>
    <name type="common">Sorghum anthracnose fungus</name>
    <dbReference type="NCBI Taxonomy" id="1173701"/>
    <lineage>
        <taxon>Eukaryota</taxon>
        <taxon>Fungi</taxon>
        <taxon>Dikarya</taxon>
        <taxon>Ascomycota</taxon>
        <taxon>Pezizomycotina</taxon>
        <taxon>Sordariomycetes</taxon>
        <taxon>Hypocreomycetidae</taxon>
        <taxon>Glomerellales</taxon>
        <taxon>Glomerellaceae</taxon>
        <taxon>Colletotrichum</taxon>
        <taxon>Colletotrichum graminicola species complex</taxon>
    </lineage>
</organism>
<dbReference type="PROSITE" id="PS50088">
    <property type="entry name" value="ANK_REPEAT"/>
    <property type="match status" value="8"/>
</dbReference>
<dbReference type="Gene3D" id="1.25.40.20">
    <property type="entry name" value="Ankyrin repeat-containing domain"/>
    <property type="match status" value="4"/>
</dbReference>
<dbReference type="PANTHER" id="PTHR24126:SF14">
    <property type="entry name" value="ANK_REP_REGION DOMAIN-CONTAINING PROTEIN"/>
    <property type="match status" value="1"/>
</dbReference>
<keyword evidence="8" id="KW-1185">Reference proteome</keyword>
<dbReference type="SUPFAM" id="SSF53167">
    <property type="entry name" value="Purine and uridine phosphorylases"/>
    <property type="match status" value="1"/>
</dbReference>
<evidence type="ECO:0000256" key="3">
    <source>
        <dbReference type="PROSITE-ProRule" id="PRU00023"/>
    </source>
</evidence>
<evidence type="ECO:0000313" key="8">
    <source>
        <dbReference type="Proteomes" id="UP000027238"/>
    </source>
</evidence>
<evidence type="ECO:0000259" key="5">
    <source>
        <dbReference type="Pfam" id="PF01048"/>
    </source>
</evidence>
<dbReference type="PANTHER" id="PTHR24126">
    <property type="entry name" value="ANKYRIN REPEAT, PH AND SEC7 DOMAIN CONTAINING PROTEIN SECG-RELATED"/>
    <property type="match status" value="1"/>
</dbReference>
<feature type="repeat" description="ANK" evidence="3">
    <location>
        <begin position="1180"/>
        <end position="1212"/>
    </location>
</feature>
<keyword evidence="2 3" id="KW-0040">ANK repeat</keyword>
<dbReference type="Pfam" id="PF01048">
    <property type="entry name" value="PNP_UDP_1"/>
    <property type="match status" value="1"/>
</dbReference>
<comment type="caution">
    <text evidence="7">The sequence shown here is derived from an EMBL/GenBank/DDBJ whole genome shotgun (WGS) entry which is preliminary data.</text>
</comment>
<dbReference type="SUPFAM" id="SSF48403">
    <property type="entry name" value="Ankyrin repeat"/>
    <property type="match status" value="2"/>
</dbReference>
<evidence type="ECO:0000256" key="4">
    <source>
        <dbReference type="SAM" id="MobiDB-lite"/>
    </source>
</evidence>
<feature type="repeat" description="ANK" evidence="3">
    <location>
        <begin position="1278"/>
        <end position="1310"/>
    </location>
</feature>
<dbReference type="Pfam" id="PF12796">
    <property type="entry name" value="Ank_2"/>
    <property type="match status" value="3"/>
</dbReference>
<dbReference type="SUPFAM" id="SSF52540">
    <property type="entry name" value="P-loop containing nucleoside triphosphate hydrolases"/>
    <property type="match status" value="1"/>
</dbReference>
<feature type="repeat" description="ANK" evidence="3">
    <location>
        <begin position="1213"/>
        <end position="1245"/>
    </location>
</feature>
<gene>
    <name evidence="7" type="ORF">CSUB01_02210</name>
</gene>
<dbReference type="Proteomes" id="UP000027238">
    <property type="component" value="Unassembled WGS sequence"/>
</dbReference>
<dbReference type="Pfam" id="PF24883">
    <property type="entry name" value="NPHP3_N"/>
    <property type="match status" value="1"/>
</dbReference>
<keyword evidence="1" id="KW-0677">Repeat</keyword>
<evidence type="ECO:0000313" key="7">
    <source>
        <dbReference type="EMBL" id="KDN62026.1"/>
    </source>
</evidence>
<name>A0A066X8F2_COLSU</name>
<dbReference type="PRINTS" id="PR01415">
    <property type="entry name" value="ANKYRIN"/>
</dbReference>
<sequence>MGTNKRTHSDVQDPDDQDDVSTKRTRLDTSDLNQASSRRRKEYRDEFPRDACTVGWICALPVEQTAAVAMLDSQHECPPPVHEGDTNNYVLDRIGKHNVAIACTGSYGSVNAAVLASHMQQTFPFIRIRLMVGIGGGAPGCIDVRLGDVVVSHPTETSTGVEQYDSGKTEKGGVFKQTGKLNCGAHHESRASQIPAILAKLKEQDLRMAYPGAGQDRLFGADYEHQGRNCTDCDPSRLVKRESRLDNNPIIHYGAIASANQVMKHGKKRDRISKELNVLCFEMEAAGLMDNFPCLVIRGICDYADSHKTKEWQPYASATAAAYAKELLLIMHTHEVQKAVVASSPNARSAAETEQNRSLLLNSLQFESVNDRHDNIKKAHAETCQWLMQHPDCADWQDPQKFSEHHGLLWISGKPGAGKSTIMKFAVSQASRREQGTVISYFFNARGEDLEKTVPGLYRSLLYQLLRKLPDLQEILDDQSHSLLGKDLNNSWSIHRLKFLFLKAIERLGSYQVTCFIDALDECAEEEVREMLAFFEELGECAASSKVLLYACFSSRHYPHIHIDHCLKLTLEAQAGHAKDLEDYVRTKLKNEDGESPQTIEIVEEIIQKASGVFMWAVLVIDILNMVFQKGRMFAVRKRLDTIPEKLSDLFRDMLVRDNENMDEFRLCIQWILYIRRPLKRQEFYFAMVSGLYPESLEHQGSAQISRDALDRFVIDSSKGLAQTTVTSEKTGMEPTVQFIHESVRDFLLKDNGIEVIWPQATPEFEATSHEKLKSCCASYIKMADLGFLPPFNSVPVPYKTPALTLRYKVVKQSPFMEYANSQLFHHADCAAGSTPQVDFMEDFLSTGRAKWIVVHNLFEWREVRQLHGTVSLLCILAIHNSACLIRQYFHHDLQERGPRSWPTMEHHCTPLHAAIFEDAEEAAEALLLCSGKHLHKVLPGVANEEVDVDYSSSKGYTALLLAAEKGQDRVVKELLRLGADVTHKTNERNPLGLAIEKGHVSTATLLIPSDSCLQYPSTQLEQVVFLALSLRRHAVAEALVKQAVHVDPDFGRRDMRNLELAVRNDFVLASRLLLRTGAHASGALLRFAVQKGSEAMVQTLLDGDADFDSSDEHGYTALHVAAEVDVEAIAQILLGKGADGQKQDKSGRSPLCVASEKGHLSTAKVLIQGGADVDHADSEGHGALWRAVLAGNQHMAKLLLDNGAEVHRVYSGGYTLLHIAAERGDHDVARLLLANGARVNQTDQDGKTPLHCAIRTHPTVLRELIKNGADVNSRDNAGETPIFSACRIGSKRNMQLLLENGADLSHMANNGETAFLAATAAHQILIVREINAMTLLNGGASAAETDNEGLTILHRICEAPIREESFRGLTHKVLSSDADINARDNKGRTPLLLAAKCDNSELVETLLDHGADPNLKDKRGSTPLYEAINATQHFQFRALQTASALIGRVADPEIRTPGGLSIRNWVLGMPETPGLRSLKLLMEM</sequence>
<feature type="repeat" description="ANK" evidence="3">
    <location>
        <begin position="955"/>
        <end position="987"/>
    </location>
</feature>
<evidence type="ECO:0000256" key="1">
    <source>
        <dbReference type="ARBA" id="ARBA00022737"/>
    </source>
</evidence>
<accession>A0A066X8F2</accession>
<dbReference type="GO" id="GO:0009116">
    <property type="term" value="P:nucleoside metabolic process"/>
    <property type="evidence" value="ECO:0007669"/>
    <property type="project" value="InterPro"/>
</dbReference>
<dbReference type="eggNOG" id="KOG4177">
    <property type="taxonomic scope" value="Eukaryota"/>
</dbReference>
<dbReference type="InterPro" id="IPR056884">
    <property type="entry name" value="NPHP3-like_N"/>
</dbReference>
<evidence type="ECO:0000256" key="2">
    <source>
        <dbReference type="ARBA" id="ARBA00023043"/>
    </source>
</evidence>
<dbReference type="Pfam" id="PF13857">
    <property type="entry name" value="Ank_5"/>
    <property type="match status" value="1"/>
</dbReference>
<dbReference type="InterPro" id="IPR036770">
    <property type="entry name" value="Ankyrin_rpt-contain_sf"/>
</dbReference>
<feature type="domain" description="Nucleoside phosphorylase" evidence="5">
    <location>
        <begin position="54"/>
        <end position="322"/>
    </location>
</feature>
<dbReference type="OMA" id="YSGHFEM"/>
<evidence type="ECO:0000259" key="6">
    <source>
        <dbReference type="Pfam" id="PF24883"/>
    </source>
</evidence>
<protein>
    <submittedName>
        <fullName evidence="7">Putative pfs domain-containing protein</fullName>
    </submittedName>
</protein>
<feature type="compositionally biased region" description="Basic and acidic residues" evidence="4">
    <location>
        <begin position="20"/>
        <end position="29"/>
    </location>
</feature>